<gene>
    <name evidence="2" type="ORF">GJ688_18415</name>
</gene>
<dbReference type="Pfam" id="PF07561">
    <property type="entry name" value="DUF1540"/>
    <property type="match status" value="1"/>
</dbReference>
<dbReference type="InterPro" id="IPR011437">
    <property type="entry name" value="DUF1540"/>
</dbReference>
<organism evidence="2 3">
    <name type="scientific">Heliobacterium mobile</name>
    <name type="common">Heliobacillus mobilis</name>
    <dbReference type="NCBI Taxonomy" id="28064"/>
    <lineage>
        <taxon>Bacteria</taxon>
        <taxon>Bacillati</taxon>
        <taxon>Bacillota</taxon>
        <taxon>Clostridia</taxon>
        <taxon>Eubacteriales</taxon>
        <taxon>Heliobacteriaceae</taxon>
        <taxon>Heliobacterium</taxon>
    </lineage>
</organism>
<accession>A0A6I3SS72</accession>
<feature type="domain" description="DUF1540" evidence="1">
    <location>
        <begin position="4"/>
        <end position="45"/>
    </location>
</feature>
<protein>
    <submittedName>
        <fullName evidence="2">DUF1540 domain-containing protein</fullName>
    </submittedName>
</protein>
<dbReference type="RefSeq" id="WP_155477979.1">
    <property type="nucleotide sequence ID" value="NZ_WNKU01000043.1"/>
</dbReference>
<keyword evidence="3" id="KW-1185">Reference proteome</keyword>
<dbReference type="EMBL" id="WNKU01000043">
    <property type="protein sequence ID" value="MTV50897.1"/>
    <property type="molecule type" value="Genomic_DNA"/>
</dbReference>
<comment type="caution">
    <text evidence="2">The sequence shown here is derived from an EMBL/GenBank/DDBJ whole genome shotgun (WGS) entry which is preliminary data.</text>
</comment>
<sequence length="48" mass="5329">MGEIHCRVEECVHNASKMCKATAINVKSRGTKTPKTTDETACETFKSR</sequence>
<dbReference type="AlphaFoldDB" id="A0A6I3SS72"/>
<name>A0A6I3SS72_HELMO</name>
<reference evidence="2 3" key="1">
    <citation type="submission" date="2019-11" db="EMBL/GenBank/DDBJ databases">
        <title>Whole-genome sequence of a the green, strictly anaerobic photosynthetic bacterium Heliobacillus mobilis DSM 6151.</title>
        <authorList>
            <person name="Kyndt J.A."/>
            <person name="Meyer T.E."/>
        </authorList>
    </citation>
    <scope>NUCLEOTIDE SEQUENCE [LARGE SCALE GENOMIC DNA]</scope>
    <source>
        <strain evidence="2 3">DSM 6151</strain>
    </source>
</reference>
<proteinExistence type="predicted"/>
<evidence type="ECO:0000313" key="2">
    <source>
        <dbReference type="EMBL" id="MTV50897.1"/>
    </source>
</evidence>
<dbReference type="Proteomes" id="UP000430670">
    <property type="component" value="Unassembled WGS sequence"/>
</dbReference>
<dbReference type="OrthoDB" id="1684758at2"/>
<evidence type="ECO:0000259" key="1">
    <source>
        <dbReference type="Pfam" id="PF07561"/>
    </source>
</evidence>
<evidence type="ECO:0000313" key="3">
    <source>
        <dbReference type="Proteomes" id="UP000430670"/>
    </source>
</evidence>